<protein>
    <submittedName>
        <fullName evidence="1">Uncharacterized protein</fullName>
    </submittedName>
</protein>
<dbReference type="HOGENOM" id="CLU_2779221_0_0_1"/>
<name>W1PB58_AMBTC</name>
<dbReference type="Gramene" id="ERN07147">
    <property type="protein sequence ID" value="ERN07147"/>
    <property type="gene ID" value="AMTR_s00019p00134190"/>
</dbReference>
<sequence length="69" mass="7706">MAGLRARLGIRAKTSNWAEVMAMAPISLKASMHLLSKVRPEETMNGSTIRAMAMGYRNSDRHSRRNFNG</sequence>
<organism evidence="1 2">
    <name type="scientific">Amborella trichopoda</name>
    <dbReference type="NCBI Taxonomy" id="13333"/>
    <lineage>
        <taxon>Eukaryota</taxon>
        <taxon>Viridiplantae</taxon>
        <taxon>Streptophyta</taxon>
        <taxon>Embryophyta</taxon>
        <taxon>Tracheophyta</taxon>
        <taxon>Spermatophyta</taxon>
        <taxon>Magnoliopsida</taxon>
        <taxon>Amborellales</taxon>
        <taxon>Amborellaceae</taxon>
        <taxon>Amborella</taxon>
    </lineage>
</organism>
<evidence type="ECO:0000313" key="2">
    <source>
        <dbReference type="Proteomes" id="UP000017836"/>
    </source>
</evidence>
<accession>W1PB58</accession>
<reference evidence="2" key="1">
    <citation type="journal article" date="2013" name="Science">
        <title>The Amborella genome and the evolution of flowering plants.</title>
        <authorList>
            <consortium name="Amborella Genome Project"/>
        </authorList>
    </citation>
    <scope>NUCLEOTIDE SEQUENCE [LARGE SCALE GENOMIC DNA]</scope>
</reference>
<dbReference type="Proteomes" id="UP000017836">
    <property type="component" value="Unassembled WGS sequence"/>
</dbReference>
<evidence type="ECO:0000313" key="1">
    <source>
        <dbReference type="EMBL" id="ERN07147.1"/>
    </source>
</evidence>
<gene>
    <name evidence="1" type="ORF">AMTR_s00019p00134190</name>
</gene>
<dbReference type="AlphaFoldDB" id="W1PB58"/>
<proteinExistence type="predicted"/>
<dbReference type="EMBL" id="KI393807">
    <property type="protein sequence ID" value="ERN07147.1"/>
    <property type="molecule type" value="Genomic_DNA"/>
</dbReference>
<keyword evidence="2" id="KW-1185">Reference proteome</keyword>